<dbReference type="PATRIC" id="fig|104336.4.peg.2596"/>
<dbReference type="AlphaFoldDB" id="A0A0F0KJ40"/>
<evidence type="ECO:0000313" key="4">
    <source>
        <dbReference type="Proteomes" id="UP000033572"/>
    </source>
</evidence>
<dbReference type="SUPFAM" id="SSF51735">
    <property type="entry name" value="NAD(P)-binding Rossmann-fold domains"/>
    <property type="match status" value="1"/>
</dbReference>
<name>A0A0F0KJ40_9MICO</name>
<dbReference type="EC" id="1.1.1.100" evidence="3"/>
<evidence type="ECO:0000313" key="3">
    <source>
        <dbReference type="EMBL" id="KJL19266.1"/>
    </source>
</evidence>
<dbReference type="PRINTS" id="PR00081">
    <property type="entry name" value="GDHRDH"/>
</dbReference>
<organism evidence="3 4">
    <name type="scientific">Microbacterium foliorum</name>
    <dbReference type="NCBI Taxonomy" id="104336"/>
    <lineage>
        <taxon>Bacteria</taxon>
        <taxon>Bacillati</taxon>
        <taxon>Actinomycetota</taxon>
        <taxon>Actinomycetes</taxon>
        <taxon>Micrococcales</taxon>
        <taxon>Microbacteriaceae</taxon>
        <taxon>Microbacterium</taxon>
    </lineage>
</organism>
<dbReference type="PANTHER" id="PTHR43157:SF31">
    <property type="entry name" value="PHOSPHATIDYLINOSITOL-GLYCAN BIOSYNTHESIS CLASS F PROTEIN"/>
    <property type="match status" value="1"/>
</dbReference>
<keyword evidence="4" id="KW-1185">Reference proteome</keyword>
<dbReference type="Pfam" id="PF00106">
    <property type="entry name" value="adh_short"/>
    <property type="match status" value="1"/>
</dbReference>
<dbReference type="InterPro" id="IPR057326">
    <property type="entry name" value="KR_dom"/>
</dbReference>
<accession>A0A0F0KJ40</accession>
<dbReference type="KEGG" id="mfol:DXT68_02885"/>
<dbReference type="SMART" id="SM00822">
    <property type="entry name" value="PKS_KR"/>
    <property type="match status" value="1"/>
</dbReference>
<feature type="domain" description="Ketoreductase" evidence="2">
    <location>
        <begin position="9"/>
        <end position="179"/>
    </location>
</feature>
<dbReference type="InterPro" id="IPR036291">
    <property type="entry name" value="NAD(P)-bd_dom_sf"/>
</dbReference>
<sequence>MNLSRLDGRTILVTGASGGIGYFIAEGLARRGARLIVAARSTTRAEAAIDLLPEPSRHRHLELDLSDRESIRTAGALIGGESTLDGLVMNAGVIAASPTFTTGAFGVESTVDVNVVAHMELLRLALPALDRAPSARVISTGSMLTKAIPFDLANWRAQTSYRPRVAYAMSKHAAEILGFELDRRLIASGSRIRSVVSHPGGAIDALTPDRPPLHQRSPAVRLLAPVIAPLFSRVVQGKESAAQSAVAAVAMTTPGVRPYIGPRHVATGTPHLAAPVPTSSDETIGAALWADIEGILGASVLPRG</sequence>
<dbReference type="GO" id="GO:0004316">
    <property type="term" value="F:3-oxoacyl-[acyl-carrier-protein] reductase (NADPH) activity"/>
    <property type="evidence" value="ECO:0007669"/>
    <property type="project" value="UniProtKB-EC"/>
</dbReference>
<dbReference type="InterPro" id="IPR002347">
    <property type="entry name" value="SDR_fam"/>
</dbReference>
<evidence type="ECO:0000256" key="1">
    <source>
        <dbReference type="ARBA" id="ARBA00023002"/>
    </source>
</evidence>
<evidence type="ECO:0000259" key="2">
    <source>
        <dbReference type="SMART" id="SM00822"/>
    </source>
</evidence>
<protein>
    <submittedName>
        <fullName evidence="3">Rhamnolipids biosynthesis 3-oxoacyl-[acyl-carrier-protein] reductase</fullName>
        <ecNumber evidence="3">1.1.1.100</ecNumber>
    </submittedName>
</protein>
<dbReference type="RefSeq" id="WP_052677792.1">
    <property type="nucleotide sequence ID" value="NZ_CP031425.1"/>
</dbReference>
<proteinExistence type="predicted"/>
<reference evidence="3 4" key="1">
    <citation type="submission" date="2015-02" db="EMBL/GenBank/DDBJ databases">
        <title>Draft genome sequences of ten Microbacterium spp. with emphasis on heavy metal contaminated environments.</title>
        <authorList>
            <person name="Corretto E."/>
        </authorList>
    </citation>
    <scope>NUCLEOTIDE SEQUENCE [LARGE SCALE GENOMIC DNA]</scope>
    <source>
        <strain evidence="3 4">DSM 12966</strain>
    </source>
</reference>
<keyword evidence="1 3" id="KW-0560">Oxidoreductase</keyword>
<dbReference type="Proteomes" id="UP000033572">
    <property type="component" value="Unassembled WGS sequence"/>
</dbReference>
<gene>
    <name evidence="3" type="primary">rhlG_2</name>
    <name evidence="3" type="ORF">RN50_02551</name>
</gene>
<dbReference type="GeneID" id="94443324"/>
<comment type="caution">
    <text evidence="3">The sequence shown here is derived from an EMBL/GenBank/DDBJ whole genome shotgun (WGS) entry which is preliminary data.</text>
</comment>
<dbReference type="PANTHER" id="PTHR43157">
    <property type="entry name" value="PHOSPHATIDYLINOSITOL-GLYCAN BIOSYNTHESIS CLASS F PROTEIN-RELATED"/>
    <property type="match status" value="1"/>
</dbReference>
<dbReference type="EMBL" id="JYIU01000045">
    <property type="protein sequence ID" value="KJL19266.1"/>
    <property type="molecule type" value="Genomic_DNA"/>
</dbReference>
<dbReference type="Gene3D" id="3.40.50.720">
    <property type="entry name" value="NAD(P)-binding Rossmann-like Domain"/>
    <property type="match status" value="1"/>
</dbReference>